<dbReference type="OrthoDB" id="29661at2759"/>
<feature type="compositionally biased region" description="Basic and acidic residues" evidence="8">
    <location>
        <begin position="570"/>
        <end position="583"/>
    </location>
</feature>
<feature type="transmembrane region" description="Helical" evidence="9">
    <location>
        <begin position="352"/>
        <end position="371"/>
    </location>
</feature>
<feature type="transmembrane region" description="Helical" evidence="9">
    <location>
        <begin position="309"/>
        <end position="332"/>
    </location>
</feature>
<evidence type="ECO:0000256" key="3">
    <source>
        <dbReference type="ARBA" id="ARBA00022692"/>
    </source>
</evidence>
<dbReference type="GO" id="GO:0098554">
    <property type="term" value="C:cytoplasmic side of endoplasmic reticulum membrane"/>
    <property type="evidence" value="ECO:0007669"/>
    <property type="project" value="TreeGrafter"/>
</dbReference>
<keyword evidence="4" id="KW-0378">Hydrolase</keyword>
<dbReference type="SMART" id="SM00730">
    <property type="entry name" value="PSN"/>
    <property type="match status" value="1"/>
</dbReference>
<evidence type="ECO:0008006" key="12">
    <source>
        <dbReference type="Google" id="ProtNLM"/>
    </source>
</evidence>
<evidence type="ECO:0000313" key="11">
    <source>
        <dbReference type="Proteomes" id="UP000749293"/>
    </source>
</evidence>
<evidence type="ECO:0000256" key="4">
    <source>
        <dbReference type="ARBA" id="ARBA00022801"/>
    </source>
</evidence>
<reference evidence="10" key="1">
    <citation type="submission" date="2020-03" db="EMBL/GenBank/DDBJ databases">
        <title>Site-based positive gene gene selection in Geosmithia morbida across the United States reveals a broad range of putative effectors and factors for local host and environmental adapation.</title>
        <authorList>
            <person name="Onufrak A."/>
            <person name="Murdoch R.W."/>
            <person name="Gazis R."/>
            <person name="Huff M."/>
            <person name="Staton M."/>
            <person name="Klingeman W."/>
            <person name="Hadziabdic D."/>
        </authorList>
    </citation>
    <scope>NUCLEOTIDE SEQUENCE</scope>
    <source>
        <strain evidence="10">1262</strain>
    </source>
</reference>
<feature type="transmembrane region" description="Helical" evidence="9">
    <location>
        <begin position="134"/>
        <end position="155"/>
    </location>
</feature>
<keyword evidence="3 9" id="KW-0812">Transmembrane</keyword>
<comment type="subcellular location">
    <subcellularLocation>
        <location evidence="1">Endoplasmic reticulum membrane</location>
        <topology evidence="1">Multi-pass membrane protein</topology>
    </subcellularLocation>
</comment>
<dbReference type="PANTHER" id="PTHR12174:SF23">
    <property type="entry name" value="MINOR HISTOCOMPATIBILITY ANTIGEN H13"/>
    <property type="match status" value="1"/>
</dbReference>
<evidence type="ECO:0000256" key="5">
    <source>
        <dbReference type="ARBA" id="ARBA00022824"/>
    </source>
</evidence>
<feature type="compositionally biased region" description="Basic residues" evidence="8">
    <location>
        <begin position="584"/>
        <end position="594"/>
    </location>
</feature>
<dbReference type="InterPro" id="IPR007369">
    <property type="entry name" value="Peptidase_A22B_SPP"/>
</dbReference>
<evidence type="ECO:0000256" key="1">
    <source>
        <dbReference type="ARBA" id="ARBA00004477"/>
    </source>
</evidence>
<evidence type="ECO:0000256" key="7">
    <source>
        <dbReference type="ARBA" id="ARBA00023136"/>
    </source>
</evidence>
<dbReference type="GO" id="GO:0033619">
    <property type="term" value="P:membrane protein proteolysis"/>
    <property type="evidence" value="ECO:0007669"/>
    <property type="project" value="TreeGrafter"/>
</dbReference>
<comment type="similarity">
    <text evidence="2">Belongs to the peptidase A22B family.</text>
</comment>
<feature type="transmembrane region" description="Helical" evidence="9">
    <location>
        <begin position="96"/>
        <end position="114"/>
    </location>
</feature>
<sequence length="610" mass="67871">MSENTSLDSQQVDSAPWSPLQALRDLDFLKLEFKLVFSALAIIYVGAHASLRRPPSAAPATRQGKTRKTRTGDESEDDDDDDDDKPLTQGMELGDAIMFPVLAGIVLMGLYYLIQWLKDPEIINTVLRWYMSTMSTFSMLTLYSHGISLAVSVVFPRYWRGRDGVLRAARQNTRTVVACDAVGNRVGQQQERGGGNGGDGHGRGASSAPASEDNPFPGPLSVLARSSSARKAAWELRDVLTRSWIFKAYIHGVAKEKTRINFSHMIALVAAPATALVYSSTVSPFLSNMMGYAMCYGTFLILSPTDLLIGSLVLCGLFFYDIIMVFYTPYMVTVATTLEVPIKLTFEAAGRRSILGLGDIVLPGIVMAWALRLDLWLHYQRKVRYEATELTIVERDAVTGAVRTRAETKHREVKAPYVNVQGTWGDRLWSRSMFIFGRQQQQQLPVELEAARFPKTYFHATLAGYTLGMAVTLCMLLVFRRGQPALLYLVPGVLGSVYLTALVRGEMKQVWSYTEDGSIDKKDVVVEVDADGNPIKRLGRSRNGVLDTTNDEDKSKDGRPNKDDDGEDDDMKKKEKKNEDDEKKKKKKERKAGGGHKVFYLSLEEAPAET</sequence>
<evidence type="ECO:0000256" key="9">
    <source>
        <dbReference type="SAM" id="Phobius"/>
    </source>
</evidence>
<dbReference type="GO" id="GO:0098553">
    <property type="term" value="C:lumenal side of endoplasmic reticulum membrane"/>
    <property type="evidence" value="ECO:0007669"/>
    <property type="project" value="TreeGrafter"/>
</dbReference>
<dbReference type="GO" id="GO:0006465">
    <property type="term" value="P:signal peptide processing"/>
    <property type="evidence" value="ECO:0007669"/>
    <property type="project" value="TreeGrafter"/>
</dbReference>
<dbReference type="AlphaFoldDB" id="A0A9P4YXP6"/>
<dbReference type="EMBL" id="JAANYQ010000004">
    <property type="protein sequence ID" value="KAF4124770.1"/>
    <property type="molecule type" value="Genomic_DNA"/>
</dbReference>
<accession>A0A9P4YXP6</accession>
<feature type="region of interest" description="Disordered" evidence="8">
    <location>
        <begin position="535"/>
        <end position="610"/>
    </location>
</feature>
<name>A0A9P4YXP6_9HYPO</name>
<comment type="caution">
    <text evidence="10">The sequence shown here is derived from an EMBL/GenBank/DDBJ whole genome shotgun (WGS) entry which is preliminary data.</text>
</comment>
<dbReference type="InterPro" id="IPR006639">
    <property type="entry name" value="Preselin/SPP"/>
</dbReference>
<evidence type="ECO:0000313" key="10">
    <source>
        <dbReference type="EMBL" id="KAF4124770.1"/>
    </source>
</evidence>
<keyword evidence="11" id="KW-1185">Reference proteome</keyword>
<feature type="compositionally biased region" description="Basic and acidic residues" evidence="8">
    <location>
        <begin position="551"/>
        <end position="563"/>
    </location>
</feature>
<dbReference type="GeneID" id="55971664"/>
<feature type="region of interest" description="Disordered" evidence="8">
    <location>
        <begin position="53"/>
        <end position="87"/>
    </location>
</feature>
<feature type="transmembrane region" description="Helical" evidence="9">
    <location>
        <begin position="260"/>
        <end position="279"/>
    </location>
</feature>
<feature type="region of interest" description="Disordered" evidence="8">
    <location>
        <begin position="187"/>
        <end position="215"/>
    </location>
</feature>
<dbReference type="Pfam" id="PF04258">
    <property type="entry name" value="Peptidase_A22B"/>
    <property type="match status" value="1"/>
</dbReference>
<dbReference type="RefSeq" id="XP_035323422.1">
    <property type="nucleotide sequence ID" value="XM_035467410.1"/>
</dbReference>
<dbReference type="Proteomes" id="UP000749293">
    <property type="component" value="Unassembled WGS sequence"/>
</dbReference>
<feature type="compositionally biased region" description="Low complexity" evidence="8">
    <location>
        <begin position="53"/>
        <end position="63"/>
    </location>
</feature>
<gene>
    <name evidence="10" type="ORF">GMORB2_5436</name>
</gene>
<feature type="transmembrane region" description="Helical" evidence="9">
    <location>
        <begin position="457"/>
        <end position="479"/>
    </location>
</feature>
<dbReference type="GO" id="GO:0042500">
    <property type="term" value="F:aspartic endopeptidase activity, intramembrane cleaving"/>
    <property type="evidence" value="ECO:0007669"/>
    <property type="project" value="InterPro"/>
</dbReference>
<protein>
    <recommendedName>
        <fullName evidence="12">Intramembrane protease</fullName>
    </recommendedName>
</protein>
<keyword evidence="6 9" id="KW-1133">Transmembrane helix</keyword>
<evidence type="ECO:0000256" key="2">
    <source>
        <dbReference type="ARBA" id="ARBA00006859"/>
    </source>
</evidence>
<dbReference type="PANTHER" id="PTHR12174">
    <property type="entry name" value="SIGNAL PEPTIDE PEPTIDASE"/>
    <property type="match status" value="1"/>
</dbReference>
<evidence type="ECO:0000256" key="8">
    <source>
        <dbReference type="SAM" id="MobiDB-lite"/>
    </source>
</evidence>
<evidence type="ECO:0000256" key="6">
    <source>
        <dbReference type="ARBA" id="ARBA00022989"/>
    </source>
</evidence>
<feature type="compositionally biased region" description="Acidic residues" evidence="8">
    <location>
        <begin position="74"/>
        <end position="84"/>
    </location>
</feature>
<keyword evidence="7 9" id="KW-0472">Membrane</keyword>
<organism evidence="10 11">
    <name type="scientific">Geosmithia morbida</name>
    <dbReference type="NCBI Taxonomy" id="1094350"/>
    <lineage>
        <taxon>Eukaryota</taxon>
        <taxon>Fungi</taxon>
        <taxon>Dikarya</taxon>
        <taxon>Ascomycota</taxon>
        <taxon>Pezizomycotina</taxon>
        <taxon>Sordariomycetes</taxon>
        <taxon>Hypocreomycetidae</taxon>
        <taxon>Hypocreales</taxon>
        <taxon>Bionectriaceae</taxon>
        <taxon>Geosmithia</taxon>
    </lineage>
</organism>
<proteinExistence type="inferred from homology"/>
<keyword evidence="5" id="KW-0256">Endoplasmic reticulum</keyword>
<feature type="transmembrane region" description="Helical" evidence="9">
    <location>
        <begin position="485"/>
        <end position="503"/>
    </location>
</feature>